<gene>
    <name evidence="2" type="ORF">GCM10009654_49970</name>
</gene>
<dbReference type="EMBL" id="BAAAKV010000051">
    <property type="protein sequence ID" value="GAA1186438.1"/>
    <property type="molecule type" value="Genomic_DNA"/>
</dbReference>
<proteinExistence type="predicted"/>
<protein>
    <submittedName>
        <fullName evidence="2">Uncharacterized protein</fullName>
    </submittedName>
</protein>
<feature type="region of interest" description="Disordered" evidence="1">
    <location>
        <begin position="72"/>
        <end position="113"/>
    </location>
</feature>
<reference evidence="3" key="1">
    <citation type="journal article" date="2019" name="Int. J. Syst. Evol. Microbiol.">
        <title>The Global Catalogue of Microorganisms (GCM) 10K type strain sequencing project: providing services to taxonomists for standard genome sequencing and annotation.</title>
        <authorList>
            <consortium name="The Broad Institute Genomics Platform"/>
            <consortium name="The Broad Institute Genome Sequencing Center for Infectious Disease"/>
            <person name="Wu L."/>
            <person name="Ma J."/>
        </authorList>
    </citation>
    <scope>NUCLEOTIDE SEQUENCE [LARGE SCALE GENOMIC DNA]</scope>
    <source>
        <strain evidence="3">JCM 12696</strain>
    </source>
</reference>
<sequence length="128" mass="14691">MDRTVFERQTEDVEAKRKAVGWNPFARMREESHASTYKKRLIPTKVNRRGPGSPIRVARTPIRVARVLVQARPPVPAGRGRPGRRPSYRRQAPARAGTRRSGRRRRPRAVSCRRLRKIHLPEVAEVAS</sequence>
<comment type="caution">
    <text evidence="2">The sequence shown here is derived from an EMBL/GenBank/DDBJ whole genome shotgun (WGS) entry which is preliminary data.</text>
</comment>
<organism evidence="2 3">
    <name type="scientific">Streptomyces hebeiensis</name>
    <dbReference type="NCBI Taxonomy" id="229486"/>
    <lineage>
        <taxon>Bacteria</taxon>
        <taxon>Bacillati</taxon>
        <taxon>Actinomycetota</taxon>
        <taxon>Actinomycetes</taxon>
        <taxon>Kitasatosporales</taxon>
        <taxon>Streptomycetaceae</taxon>
        <taxon>Streptomyces</taxon>
    </lineage>
</organism>
<feature type="compositionally biased region" description="Basic residues" evidence="1">
    <location>
        <begin position="97"/>
        <end position="113"/>
    </location>
</feature>
<name>A0ABP4FMM9_9ACTN</name>
<dbReference type="Proteomes" id="UP001501371">
    <property type="component" value="Unassembled WGS sequence"/>
</dbReference>
<evidence type="ECO:0000313" key="2">
    <source>
        <dbReference type="EMBL" id="GAA1186438.1"/>
    </source>
</evidence>
<evidence type="ECO:0000313" key="3">
    <source>
        <dbReference type="Proteomes" id="UP001501371"/>
    </source>
</evidence>
<evidence type="ECO:0000256" key="1">
    <source>
        <dbReference type="SAM" id="MobiDB-lite"/>
    </source>
</evidence>
<accession>A0ABP4FMM9</accession>
<keyword evidence="3" id="KW-1185">Reference proteome</keyword>